<dbReference type="KEGG" id="dti:Desti_3907"/>
<dbReference type="Proteomes" id="UP000006055">
    <property type="component" value="Chromosome"/>
</dbReference>
<dbReference type="Pfam" id="PF08241">
    <property type="entry name" value="Methyltransf_11"/>
    <property type="match status" value="1"/>
</dbReference>
<evidence type="ECO:0000313" key="2">
    <source>
        <dbReference type="EMBL" id="AFM26549.1"/>
    </source>
</evidence>
<dbReference type="CDD" id="cd02440">
    <property type="entry name" value="AdoMet_MTases"/>
    <property type="match status" value="1"/>
</dbReference>
<organism evidence="2 3">
    <name type="scientific">Desulfomonile tiedjei (strain ATCC 49306 / DSM 6799 / DCB-1)</name>
    <dbReference type="NCBI Taxonomy" id="706587"/>
    <lineage>
        <taxon>Bacteria</taxon>
        <taxon>Pseudomonadati</taxon>
        <taxon>Thermodesulfobacteriota</taxon>
        <taxon>Desulfomonilia</taxon>
        <taxon>Desulfomonilales</taxon>
        <taxon>Desulfomonilaceae</taxon>
        <taxon>Desulfomonile</taxon>
    </lineage>
</organism>
<dbReference type="InterPro" id="IPR029063">
    <property type="entry name" value="SAM-dependent_MTases_sf"/>
</dbReference>
<dbReference type="RefSeq" id="WP_014811675.1">
    <property type="nucleotide sequence ID" value="NC_018025.1"/>
</dbReference>
<accession>I4CAF8</accession>
<protein>
    <submittedName>
        <fullName evidence="2">Methylase involved in ubiquinone/menaquinone biosynthesis</fullName>
    </submittedName>
</protein>
<dbReference type="PANTHER" id="PTHR43591">
    <property type="entry name" value="METHYLTRANSFERASE"/>
    <property type="match status" value="1"/>
</dbReference>
<gene>
    <name evidence="2" type="ordered locus">Desti_3907</name>
</gene>
<proteinExistence type="predicted"/>
<dbReference type="EMBL" id="CP003360">
    <property type="protein sequence ID" value="AFM26549.1"/>
    <property type="molecule type" value="Genomic_DNA"/>
</dbReference>
<keyword evidence="2" id="KW-0489">Methyltransferase</keyword>
<dbReference type="InterPro" id="IPR013216">
    <property type="entry name" value="Methyltransf_11"/>
</dbReference>
<dbReference type="GO" id="GO:0008757">
    <property type="term" value="F:S-adenosylmethionine-dependent methyltransferase activity"/>
    <property type="evidence" value="ECO:0007669"/>
    <property type="project" value="InterPro"/>
</dbReference>
<evidence type="ECO:0000259" key="1">
    <source>
        <dbReference type="Pfam" id="PF08241"/>
    </source>
</evidence>
<keyword evidence="2" id="KW-0830">Ubiquinone</keyword>
<reference evidence="3" key="1">
    <citation type="submission" date="2012-06" db="EMBL/GenBank/DDBJ databases">
        <title>Complete sequence of chromosome of Desulfomonile tiedjei DSM 6799.</title>
        <authorList>
            <person name="Lucas S."/>
            <person name="Copeland A."/>
            <person name="Lapidus A."/>
            <person name="Glavina del Rio T."/>
            <person name="Dalin E."/>
            <person name="Tice H."/>
            <person name="Bruce D."/>
            <person name="Goodwin L."/>
            <person name="Pitluck S."/>
            <person name="Peters L."/>
            <person name="Ovchinnikova G."/>
            <person name="Zeytun A."/>
            <person name="Lu M."/>
            <person name="Kyrpides N."/>
            <person name="Mavromatis K."/>
            <person name="Ivanova N."/>
            <person name="Brettin T."/>
            <person name="Detter J.C."/>
            <person name="Han C."/>
            <person name="Larimer F."/>
            <person name="Land M."/>
            <person name="Hauser L."/>
            <person name="Markowitz V."/>
            <person name="Cheng J.-F."/>
            <person name="Hugenholtz P."/>
            <person name="Woyke T."/>
            <person name="Wu D."/>
            <person name="Spring S."/>
            <person name="Schroeder M."/>
            <person name="Brambilla E."/>
            <person name="Klenk H.-P."/>
            <person name="Eisen J.A."/>
        </authorList>
    </citation>
    <scope>NUCLEOTIDE SEQUENCE [LARGE SCALE GENOMIC DNA]</scope>
    <source>
        <strain evidence="3">ATCC 49306 / DSM 6799 / DCB-1</strain>
    </source>
</reference>
<dbReference type="eggNOG" id="COG2226">
    <property type="taxonomic scope" value="Bacteria"/>
</dbReference>
<name>I4CAF8_DESTA</name>
<sequence length="243" mass="27682">MEARFNRIWLRLNAETVGRDDHWWIALQNRAFFEDMAPVIRKWVRGRVLDLGAGRLAWESLIREQTDDCLSVDLTLHHPDLDALVDATAVLPFRDASFDVVFCCSVLEHAPEPWNAFSEIFRVLKPGGTAIISLPFVLHLHDAPLDFYRFTRFGIERLALASGFRVEEIVVNGGLFHLFLNVPSVVMSVSLEAVGLRSLMRTSTRVWLQAARFFDRVFRLHEPFASNHIAVLRKADNVGEKSG</sequence>
<dbReference type="SUPFAM" id="SSF53335">
    <property type="entry name" value="S-adenosyl-L-methionine-dependent methyltransferases"/>
    <property type="match status" value="1"/>
</dbReference>
<keyword evidence="2" id="KW-0808">Transferase</keyword>
<dbReference type="HOGENOM" id="CLU_080435_0_0_7"/>
<dbReference type="STRING" id="706587.Desti_3907"/>
<keyword evidence="3" id="KW-1185">Reference proteome</keyword>
<dbReference type="AlphaFoldDB" id="I4CAF8"/>
<dbReference type="GO" id="GO:0032259">
    <property type="term" value="P:methylation"/>
    <property type="evidence" value="ECO:0007669"/>
    <property type="project" value="UniProtKB-KW"/>
</dbReference>
<dbReference type="OrthoDB" id="163232at2"/>
<feature type="domain" description="Methyltransferase type 11" evidence="1">
    <location>
        <begin position="86"/>
        <end position="132"/>
    </location>
</feature>
<dbReference type="Gene3D" id="3.40.50.150">
    <property type="entry name" value="Vaccinia Virus protein VP39"/>
    <property type="match status" value="1"/>
</dbReference>
<evidence type="ECO:0000313" key="3">
    <source>
        <dbReference type="Proteomes" id="UP000006055"/>
    </source>
</evidence>